<dbReference type="EMBL" id="KQ460761">
    <property type="protein sequence ID" value="KPJ12543.1"/>
    <property type="molecule type" value="Genomic_DNA"/>
</dbReference>
<protein>
    <submittedName>
        <fullName evidence="3">Uncharacterized protein</fullName>
    </submittedName>
</protein>
<evidence type="ECO:0000313" key="3">
    <source>
        <dbReference type="EMBL" id="KPJ12543.1"/>
    </source>
</evidence>
<proteinExistence type="predicted"/>
<dbReference type="AlphaFoldDB" id="A0A194R407"/>
<feature type="transmembrane region" description="Helical" evidence="2">
    <location>
        <begin position="14"/>
        <end position="32"/>
    </location>
</feature>
<evidence type="ECO:0000256" key="2">
    <source>
        <dbReference type="SAM" id="Phobius"/>
    </source>
</evidence>
<keyword evidence="2" id="KW-0812">Transmembrane</keyword>
<name>A0A194R407_PAPMA</name>
<feature type="compositionally biased region" description="Basic and acidic residues" evidence="1">
    <location>
        <begin position="68"/>
        <end position="78"/>
    </location>
</feature>
<dbReference type="STRING" id="76193.A0A194R407"/>
<evidence type="ECO:0000256" key="1">
    <source>
        <dbReference type="SAM" id="MobiDB-lite"/>
    </source>
</evidence>
<reference evidence="3 4" key="1">
    <citation type="journal article" date="2015" name="Nat. Commun.">
        <title>Outbred genome sequencing and CRISPR/Cas9 gene editing in butterflies.</title>
        <authorList>
            <person name="Li X."/>
            <person name="Fan D."/>
            <person name="Zhang W."/>
            <person name="Liu G."/>
            <person name="Zhang L."/>
            <person name="Zhao L."/>
            <person name="Fang X."/>
            <person name="Chen L."/>
            <person name="Dong Y."/>
            <person name="Chen Y."/>
            <person name="Ding Y."/>
            <person name="Zhao R."/>
            <person name="Feng M."/>
            <person name="Zhu Y."/>
            <person name="Feng Y."/>
            <person name="Jiang X."/>
            <person name="Zhu D."/>
            <person name="Xiang H."/>
            <person name="Feng X."/>
            <person name="Li S."/>
            <person name="Wang J."/>
            <person name="Zhang G."/>
            <person name="Kronforst M.R."/>
            <person name="Wang W."/>
        </authorList>
    </citation>
    <scope>NUCLEOTIDE SEQUENCE [LARGE SCALE GENOMIC DNA]</scope>
    <source>
        <strain evidence="3">Ya'a_city_454_Pm</strain>
        <tissue evidence="3">Whole body</tissue>
    </source>
</reference>
<keyword evidence="4" id="KW-1185">Reference proteome</keyword>
<feature type="region of interest" description="Disordered" evidence="1">
    <location>
        <begin position="43"/>
        <end position="113"/>
    </location>
</feature>
<sequence>MAAEFVEADWALSFIYPALGMGFVGMLVWLFLPSEPRHVGLVISPRPESRQSRRSEDEEEPSQVIVGDQKRLNSRFDRPVAAPTSFGPIGGPSSGRVFNSRTSRSRRVSHCGP</sequence>
<feature type="compositionally biased region" description="Basic residues" evidence="1">
    <location>
        <begin position="103"/>
        <end position="113"/>
    </location>
</feature>
<feature type="compositionally biased region" description="Basic and acidic residues" evidence="1">
    <location>
        <begin position="47"/>
        <end position="56"/>
    </location>
</feature>
<dbReference type="Proteomes" id="UP000053240">
    <property type="component" value="Unassembled WGS sequence"/>
</dbReference>
<organism evidence="3 4">
    <name type="scientific">Papilio machaon</name>
    <name type="common">Old World swallowtail butterfly</name>
    <dbReference type="NCBI Taxonomy" id="76193"/>
    <lineage>
        <taxon>Eukaryota</taxon>
        <taxon>Metazoa</taxon>
        <taxon>Ecdysozoa</taxon>
        <taxon>Arthropoda</taxon>
        <taxon>Hexapoda</taxon>
        <taxon>Insecta</taxon>
        <taxon>Pterygota</taxon>
        <taxon>Neoptera</taxon>
        <taxon>Endopterygota</taxon>
        <taxon>Lepidoptera</taxon>
        <taxon>Glossata</taxon>
        <taxon>Ditrysia</taxon>
        <taxon>Papilionoidea</taxon>
        <taxon>Papilionidae</taxon>
        <taxon>Papilioninae</taxon>
        <taxon>Papilio</taxon>
    </lineage>
</organism>
<keyword evidence="2" id="KW-1133">Transmembrane helix</keyword>
<accession>A0A194R407</accession>
<dbReference type="InParanoid" id="A0A194R407"/>
<evidence type="ECO:0000313" key="4">
    <source>
        <dbReference type="Proteomes" id="UP000053240"/>
    </source>
</evidence>
<gene>
    <name evidence="3" type="ORF">RR48_06683</name>
</gene>
<keyword evidence="2" id="KW-0472">Membrane</keyword>